<name>A0AA49GI49_9BACT</name>
<dbReference type="Pfam" id="PF05751">
    <property type="entry name" value="FixH"/>
    <property type="match status" value="1"/>
</dbReference>
<reference evidence="2 4" key="1">
    <citation type="submission" date="2023-08" db="EMBL/GenBank/DDBJ databases">
        <title>Comparative genomics and taxonomic characterization of three novel marine species of genus Marivirga.</title>
        <authorList>
            <person name="Muhammad N."/>
            <person name="Kim S.-G."/>
        </authorList>
    </citation>
    <scope>NUCLEOTIDE SEQUENCE</scope>
    <source>
        <strain evidence="3 4">ABR2-2</strain>
        <strain evidence="2">BKB1-2</strain>
    </source>
</reference>
<evidence type="ECO:0000256" key="1">
    <source>
        <dbReference type="SAM" id="Phobius"/>
    </source>
</evidence>
<feature type="transmembrane region" description="Helical" evidence="1">
    <location>
        <begin position="7"/>
        <end position="26"/>
    </location>
</feature>
<proteinExistence type="predicted"/>
<keyword evidence="1" id="KW-0472">Membrane</keyword>
<sequence>MNWGNKITIVFISFVILVITMVTISMKQDFYLVEENYYEEEIAYQSKMEEIKNGQNWQGKIRTIQNGNIVSLSFEDADKVSGKISFIRPADANLDFFIPLTEEANIPVEKFEVGNWKVAYEWEQGGVKYFKEDKIFIQK</sequence>
<protein>
    <submittedName>
        <fullName evidence="2">FixH family protein</fullName>
    </submittedName>
</protein>
<organism evidence="2">
    <name type="scientific">Marivirga arenosa</name>
    <dbReference type="NCBI Taxonomy" id="3059076"/>
    <lineage>
        <taxon>Bacteria</taxon>
        <taxon>Pseudomonadati</taxon>
        <taxon>Bacteroidota</taxon>
        <taxon>Cytophagia</taxon>
        <taxon>Cytophagales</taxon>
        <taxon>Marivirgaceae</taxon>
        <taxon>Marivirga</taxon>
    </lineage>
</organism>
<keyword evidence="4" id="KW-1185">Reference proteome</keyword>
<dbReference type="RefSeq" id="WP_302122970.1">
    <property type="nucleotide sequence ID" value="NZ_CP129968.2"/>
</dbReference>
<evidence type="ECO:0000313" key="4">
    <source>
        <dbReference type="Proteomes" id="UP001244443"/>
    </source>
</evidence>
<accession>A0AA51R7Y8</accession>
<accession>A0AA49GI49</accession>
<keyword evidence="1" id="KW-0812">Transmembrane</keyword>
<dbReference type="KEGG" id="marp:QYS47_17540"/>
<dbReference type="Proteomes" id="UP001232019">
    <property type="component" value="Chromosome"/>
</dbReference>
<dbReference type="EMBL" id="CP129968">
    <property type="protein sequence ID" value="WKK79244.1"/>
    <property type="molecule type" value="Genomic_DNA"/>
</dbReference>
<dbReference type="InterPro" id="IPR008620">
    <property type="entry name" value="FixH"/>
</dbReference>
<evidence type="ECO:0000313" key="2">
    <source>
        <dbReference type="EMBL" id="WKK79244.1"/>
    </source>
</evidence>
<dbReference type="Proteomes" id="UP001244443">
    <property type="component" value="Chromosome"/>
</dbReference>
<dbReference type="EMBL" id="CP129970">
    <property type="protein sequence ID" value="WMN06066.1"/>
    <property type="molecule type" value="Genomic_DNA"/>
</dbReference>
<evidence type="ECO:0000313" key="3">
    <source>
        <dbReference type="EMBL" id="WMN06066.1"/>
    </source>
</evidence>
<gene>
    <name evidence="2" type="ORF">QYS47_17540</name>
    <name evidence="3" type="ORF">QYS48_31490</name>
</gene>
<dbReference type="AlphaFoldDB" id="A0AA49GI49"/>
<keyword evidence="1" id="KW-1133">Transmembrane helix</keyword>